<organism evidence="1 2">
    <name type="scientific">Tilletia horrida</name>
    <dbReference type="NCBI Taxonomy" id="155126"/>
    <lineage>
        <taxon>Eukaryota</taxon>
        <taxon>Fungi</taxon>
        <taxon>Dikarya</taxon>
        <taxon>Basidiomycota</taxon>
        <taxon>Ustilaginomycotina</taxon>
        <taxon>Exobasidiomycetes</taxon>
        <taxon>Tilletiales</taxon>
        <taxon>Tilletiaceae</taxon>
        <taxon>Tilletia</taxon>
    </lineage>
</organism>
<comment type="caution">
    <text evidence="1">The sequence shown here is derived from an EMBL/GenBank/DDBJ whole genome shotgun (WGS) entry which is preliminary data.</text>
</comment>
<evidence type="ECO:0000313" key="2">
    <source>
        <dbReference type="Proteomes" id="UP001176521"/>
    </source>
</evidence>
<gene>
    <name evidence="1" type="ORF">OC842_006099</name>
</gene>
<dbReference type="AlphaFoldDB" id="A0AAN6JI02"/>
<evidence type="ECO:0000313" key="1">
    <source>
        <dbReference type="EMBL" id="KAK0523583.1"/>
    </source>
</evidence>
<protein>
    <submittedName>
        <fullName evidence="1">Uncharacterized protein</fullName>
    </submittedName>
</protein>
<dbReference type="EMBL" id="JAPDMQ010000502">
    <property type="protein sequence ID" value="KAK0523583.1"/>
    <property type="molecule type" value="Genomic_DNA"/>
</dbReference>
<accession>A0AAN6JI02</accession>
<keyword evidence="2" id="KW-1185">Reference proteome</keyword>
<sequence>MTAVLQRYDPSLFQTLPSIEDAAGTFKAFGGIDKIEAAFAAIVKKHASASHFGLQLLHRHSSLAKDEIMLAHGHTTVPIKRADLSEAGLANIFATVWGLRPDSDEFAPLEFAFVEDGATPIPSLDLDLASDIAKIIKEHNLENTIGLAAIDHDLELGLETTHGRANVIVPAALMAVSDRFTEVVWHLTALGQPKQVKKRCRVICWMDDRGTHHPNAHKYEG</sequence>
<dbReference type="Proteomes" id="UP001176521">
    <property type="component" value="Unassembled WGS sequence"/>
</dbReference>
<proteinExistence type="predicted"/>
<reference evidence="1" key="1">
    <citation type="journal article" date="2023" name="PhytoFront">
        <title>Draft Genome Resources of Seven Strains of Tilletia horrida, Causal Agent of Kernel Smut of Rice.</title>
        <authorList>
            <person name="Khanal S."/>
            <person name="Antony Babu S."/>
            <person name="Zhou X.G."/>
        </authorList>
    </citation>
    <scope>NUCLEOTIDE SEQUENCE</scope>
    <source>
        <strain evidence="1">TX3</strain>
    </source>
</reference>
<name>A0AAN6JI02_9BASI</name>